<evidence type="ECO:0000313" key="12">
    <source>
        <dbReference type="Proteomes" id="UP000271974"/>
    </source>
</evidence>
<protein>
    <recommendedName>
        <fullName evidence="10">Inorganic pyrophosphatase</fullName>
        <ecNumber evidence="4">3.6.1.1</ecNumber>
    </recommendedName>
    <alternativeName>
        <fullName evidence="9">Pyrophosphate phospho-hydrolase</fullName>
    </alternativeName>
</protein>
<dbReference type="PANTHER" id="PTHR10286">
    <property type="entry name" value="INORGANIC PYROPHOSPHATASE"/>
    <property type="match status" value="1"/>
</dbReference>
<evidence type="ECO:0000256" key="6">
    <source>
        <dbReference type="ARBA" id="ARBA00022723"/>
    </source>
</evidence>
<evidence type="ECO:0000256" key="3">
    <source>
        <dbReference type="ARBA" id="ARBA00006220"/>
    </source>
</evidence>
<dbReference type="GO" id="GO:0005737">
    <property type="term" value="C:cytoplasm"/>
    <property type="evidence" value="ECO:0007669"/>
    <property type="project" value="UniProtKB-SubCell"/>
</dbReference>
<evidence type="ECO:0000256" key="7">
    <source>
        <dbReference type="ARBA" id="ARBA00022801"/>
    </source>
</evidence>
<comment type="similarity">
    <text evidence="3">Belongs to the PPase family.</text>
</comment>
<keyword evidence="6" id="KW-0479">Metal-binding</keyword>
<dbReference type="EC" id="3.6.1.1" evidence="4"/>
<dbReference type="OrthoDB" id="1608002at2759"/>
<dbReference type="CDD" id="cd00412">
    <property type="entry name" value="pyrophosphatase"/>
    <property type="match status" value="1"/>
</dbReference>
<organism evidence="11 12">
    <name type="scientific">Elysia chlorotica</name>
    <name type="common">Eastern emerald elysia</name>
    <name type="synonym">Sea slug</name>
    <dbReference type="NCBI Taxonomy" id="188477"/>
    <lineage>
        <taxon>Eukaryota</taxon>
        <taxon>Metazoa</taxon>
        <taxon>Spiralia</taxon>
        <taxon>Lophotrochozoa</taxon>
        <taxon>Mollusca</taxon>
        <taxon>Gastropoda</taxon>
        <taxon>Heterobranchia</taxon>
        <taxon>Euthyneura</taxon>
        <taxon>Panpulmonata</taxon>
        <taxon>Sacoglossa</taxon>
        <taxon>Placobranchoidea</taxon>
        <taxon>Plakobranchidae</taxon>
        <taxon>Elysia</taxon>
    </lineage>
</organism>
<comment type="subcellular location">
    <subcellularLocation>
        <location evidence="2">Cytoplasm</location>
    </subcellularLocation>
</comment>
<keyword evidence="7" id="KW-0378">Hydrolase</keyword>
<keyword evidence="5" id="KW-0963">Cytoplasm</keyword>
<dbReference type="FunFam" id="3.90.80.10:FF:000004">
    <property type="entry name" value="Inorganic pyrophosphatase"/>
    <property type="match status" value="1"/>
</dbReference>
<accession>A0A433SXU9</accession>
<dbReference type="InterPro" id="IPR036649">
    <property type="entry name" value="Pyrophosphatase_sf"/>
</dbReference>
<dbReference type="GO" id="GO:0000287">
    <property type="term" value="F:magnesium ion binding"/>
    <property type="evidence" value="ECO:0007669"/>
    <property type="project" value="InterPro"/>
</dbReference>
<dbReference type="GO" id="GO:0006796">
    <property type="term" value="P:phosphate-containing compound metabolic process"/>
    <property type="evidence" value="ECO:0007669"/>
    <property type="project" value="InterPro"/>
</dbReference>
<dbReference type="PROSITE" id="PS00387">
    <property type="entry name" value="PPASE"/>
    <property type="match status" value="1"/>
</dbReference>
<evidence type="ECO:0000256" key="10">
    <source>
        <dbReference type="ARBA" id="ARBA00040300"/>
    </source>
</evidence>
<evidence type="ECO:0000256" key="9">
    <source>
        <dbReference type="ARBA" id="ARBA00032535"/>
    </source>
</evidence>
<proteinExistence type="inferred from homology"/>
<keyword evidence="8" id="KW-0460">Magnesium</keyword>
<dbReference type="GO" id="GO:0004427">
    <property type="term" value="F:inorganic diphosphate phosphatase activity"/>
    <property type="evidence" value="ECO:0007669"/>
    <property type="project" value="UniProtKB-EC"/>
</dbReference>
<dbReference type="AlphaFoldDB" id="A0A433SXU9"/>
<dbReference type="STRING" id="188477.A0A433SXU9"/>
<evidence type="ECO:0000256" key="5">
    <source>
        <dbReference type="ARBA" id="ARBA00022490"/>
    </source>
</evidence>
<comment type="cofactor">
    <cofactor evidence="1">
        <name>Mg(2+)</name>
        <dbReference type="ChEBI" id="CHEBI:18420"/>
    </cofactor>
</comment>
<gene>
    <name evidence="11" type="ORF">EGW08_018085</name>
</gene>
<reference evidence="11 12" key="1">
    <citation type="submission" date="2019-01" db="EMBL/GenBank/DDBJ databases">
        <title>A draft genome assembly of the solar-powered sea slug Elysia chlorotica.</title>
        <authorList>
            <person name="Cai H."/>
            <person name="Li Q."/>
            <person name="Fang X."/>
            <person name="Li J."/>
            <person name="Curtis N.E."/>
            <person name="Altenburger A."/>
            <person name="Shibata T."/>
            <person name="Feng M."/>
            <person name="Maeda T."/>
            <person name="Schwartz J.A."/>
            <person name="Shigenobu S."/>
            <person name="Lundholm N."/>
            <person name="Nishiyama T."/>
            <person name="Yang H."/>
            <person name="Hasebe M."/>
            <person name="Li S."/>
            <person name="Pierce S.K."/>
            <person name="Wang J."/>
        </authorList>
    </citation>
    <scope>NUCLEOTIDE SEQUENCE [LARGE SCALE GENOMIC DNA]</scope>
    <source>
        <strain evidence="11">EC2010</strain>
        <tissue evidence="11">Whole organism of an adult</tissue>
    </source>
</reference>
<evidence type="ECO:0000256" key="4">
    <source>
        <dbReference type="ARBA" id="ARBA00012146"/>
    </source>
</evidence>
<evidence type="ECO:0000313" key="11">
    <source>
        <dbReference type="EMBL" id="RUS74153.1"/>
    </source>
</evidence>
<dbReference type="SUPFAM" id="SSF50324">
    <property type="entry name" value="Inorganic pyrophosphatase"/>
    <property type="match status" value="1"/>
</dbReference>
<name>A0A433SXU9_ELYCH</name>
<dbReference type="InterPro" id="IPR008162">
    <property type="entry name" value="Pyrophosphatase"/>
</dbReference>
<comment type="caution">
    <text evidence="11">The sequence shown here is derived from an EMBL/GenBank/DDBJ whole genome shotgun (WGS) entry which is preliminary data.</text>
</comment>
<evidence type="ECO:0000256" key="2">
    <source>
        <dbReference type="ARBA" id="ARBA00004496"/>
    </source>
</evidence>
<dbReference type="Proteomes" id="UP000271974">
    <property type="component" value="Unassembled WGS sequence"/>
</dbReference>
<dbReference type="Pfam" id="PF00719">
    <property type="entry name" value="Pyrophosphatase"/>
    <property type="match status" value="1"/>
</dbReference>
<dbReference type="EMBL" id="RQTK01000860">
    <property type="protein sequence ID" value="RUS74153.1"/>
    <property type="molecule type" value="Genomic_DNA"/>
</dbReference>
<evidence type="ECO:0000256" key="1">
    <source>
        <dbReference type="ARBA" id="ARBA00001946"/>
    </source>
</evidence>
<evidence type="ECO:0000256" key="8">
    <source>
        <dbReference type="ARBA" id="ARBA00022842"/>
    </source>
</evidence>
<sequence>MGTHFMTSCVRLRTCLTSASGRLQTAFSHFQTHSGSKMAYHTEDRGSANSDNFRIFFKNESGVPVSPFHDIPLNVEGQNGVFNMVVEIPRWSNAKMEVCKDEKLNPIKQDTKKGKLRYVKNIFPHHGYIWNYGALPQTYEDPNIVTPDTGAKGDSDPIDVCEIGFKIHDRGAVIQVKPVGIMCLIDEGETDWKVLAIDVTDPMADKINDVGDVETNFPGLLRATYEWFKYYKVPDDKPENSFAFDGEAKNKEYTLKVIEETHEQWKALLASSEESKISRVNTTVENSKFKIEGVEAEKIVDSTDKPGLAQPISQEVNKWYYVIPGAK</sequence>
<dbReference type="Gene3D" id="3.90.80.10">
    <property type="entry name" value="Inorganic pyrophosphatase"/>
    <property type="match status" value="1"/>
</dbReference>
<keyword evidence="12" id="KW-1185">Reference proteome</keyword>